<dbReference type="EMBL" id="BDIP01001826">
    <property type="protein sequence ID" value="GIQ85213.1"/>
    <property type="molecule type" value="Genomic_DNA"/>
</dbReference>
<keyword evidence="2" id="KW-1133">Transmembrane helix</keyword>
<keyword evidence="2" id="KW-0812">Transmembrane</keyword>
<evidence type="ECO:0000256" key="2">
    <source>
        <dbReference type="SAM" id="Phobius"/>
    </source>
</evidence>
<sequence>MSPQEVYLEVASPLSIQMWDEFDNQSRIPADWSLEVCTDYGTYTAWVYSDTDMSYTCDFTEYEEGVFNIAGVYALDADGEYAITSWECDDDRYWVMPAGPNASLSSLSIPEGDQVAGTPFTLTLTLLDGDGLAYTEAQDVTIKFYRAPSFYKNIDAVEGADGVFSVTTTDDIHDVAASYTVNISVDDYPAFMVGNHVTVVAGPLSSAKSTYTVPAASQTAGGSWDTSVTLLDEYDNACTFTMGVTAVYSTGGSTSIPVSLVQGTTTLNEYTATPPTSVSTKAALWDVAISVDGVAGFLSGKDVTVLPSSPSAAESSLAVPQSSVTAGEGFTLTLTLNDVYGNGVTGETVSATLNIISIDAVESGTGVYTVTSTPAVNTAATYAVSVTVGTDTSFITGESVTVVAAAPDMGNSSLALPSGDQVAGVEWTITATLKDEYDNVVVDTANPPSVQAVLTNGSLSVPVTLLQSGTTPYLYTATVPSTVHSVSGVWYVVVSVDAQTDFFSGDSVTVVAAAPSSSDSLLTPSSASVTAGDGFRVSITLKDEYENNVTEEMPVAAVFTLGSVVETVSAVYDGATNTYSASPSSSIDTVAGEVSISITCDGTPAFLSGGSVTIEAGPPSASTSTYTTPTAQQTAGGVPWAVSADLKDKYSNVCYTSEIVVEAVFSQGTETQTQTMAMTGSEAYSAVPPTTVSTKAGVWNVSLTVDWEAAFLSGKSVTVVAAQRDATTSTLVVPSTDIIAGTPFSISAILRDEYSNQILEDQDMFVYLSTSGASATTGMTWVPATSSYAFTSTSSIHDISGQWGVALYHADSPLWERVTDFMTGYHVNIVPAAPYPVTSTLTVPETSIEAGTQFSVTLSLQDQFGNDIAAEQSVSILFQGNSTPVSVTPTYDASTHVYTAASPADVHTTADEYTVSATVEGVTAFLIGTVTVEGSTPDATTSTVTTATTSRARRGRTSSFYVVVTDEYGNSTGTSTDSSPKDSMPTAVSVSVVGDGWTSSSPASLDTRSSRYTASIVLDGSGPATIYVTINGVTAQKGTLDVAVSVMFISSMAVGGCILVAALVLVYCFWGVIVHRLRGDVTLKSKSDLSLPAVGGGNDGNCVVEAVPVPESVQQAPVVMLMPMPLAMPIATPMHVVPSAPMAPLEGLEVVAPCDSLEEIGEVRGERSTLPLVPVVEHVPISVEHVCVDMDVEEGSSSDCTHSDSVSITDPSEDIV</sequence>
<feature type="transmembrane region" description="Helical" evidence="2">
    <location>
        <begin position="1046"/>
        <end position="1070"/>
    </location>
</feature>
<feature type="compositionally biased region" description="Low complexity" evidence="1">
    <location>
        <begin position="1197"/>
        <end position="1207"/>
    </location>
</feature>
<keyword evidence="2" id="KW-0472">Membrane</keyword>
<protein>
    <recommendedName>
        <fullName evidence="5">Big-1 domain-containing protein</fullName>
    </recommendedName>
</protein>
<comment type="caution">
    <text evidence="3">The sequence shown here is derived from an EMBL/GenBank/DDBJ whole genome shotgun (WGS) entry which is preliminary data.</text>
</comment>
<organism evidence="3 4">
    <name type="scientific">Kipferlia bialata</name>
    <dbReference type="NCBI Taxonomy" id="797122"/>
    <lineage>
        <taxon>Eukaryota</taxon>
        <taxon>Metamonada</taxon>
        <taxon>Carpediemonas-like organisms</taxon>
        <taxon>Kipferlia</taxon>
    </lineage>
</organism>
<dbReference type="Proteomes" id="UP000265618">
    <property type="component" value="Unassembled WGS sequence"/>
</dbReference>
<feature type="region of interest" description="Disordered" evidence="1">
    <location>
        <begin position="1194"/>
        <end position="1216"/>
    </location>
</feature>
<dbReference type="InterPro" id="IPR008964">
    <property type="entry name" value="Invasin/intimin_cell_adhesion"/>
</dbReference>
<evidence type="ECO:0000313" key="3">
    <source>
        <dbReference type="EMBL" id="GIQ85213.1"/>
    </source>
</evidence>
<proteinExistence type="predicted"/>
<evidence type="ECO:0000313" key="4">
    <source>
        <dbReference type="Proteomes" id="UP000265618"/>
    </source>
</evidence>
<evidence type="ECO:0000256" key="1">
    <source>
        <dbReference type="SAM" id="MobiDB-lite"/>
    </source>
</evidence>
<name>A0A9K3GJF2_9EUKA</name>
<accession>A0A9K3GJF2</accession>
<evidence type="ECO:0008006" key="5">
    <source>
        <dbReference type="Google" id="ProtNLM"/>
    </source>
</evidence>
<reference evidence="3 4" key="1">
    <citation type="journal article" date="2018" name="PLoS ONE">
        <title>The draft genome of Kipferlia bialata reveals reductive genome evolution in fornicate parasites.</title>
        <authorList>
            <person name="Tanifuji G."/>
            <person name="Takabayashi S."/>
            <person name="Kume K."/>
            <person name="Takagi M."/>
            <person name="Nakayama T."/>
            <person name="Kamikawa R."/>
            <person name="Inagaki Y."/>
            <person name="Hashimoto T."/>
        </authorList>
    </citation>
    <scope>NUCLEOTIDE SEQUENCE [LARGE SCALE GENOMIC DNA]</scope>
    <source>
        <strain evidence="3">NY0173</strain>
    </source>
</reference>
<dbReference type="Gene3D" id="2.60.40.10">
    <property type="entry name" value="Immunoglobulins"/>
    <property type="match status" value="4"/>
</dbReference>
<gene>
    <name evidence="3" type="ORF">KIPB_006849</name>
</gene>
<dbReference type="AlphaFoldDB" id="A0A9K3GJF2"/>
<dbReference type="SUPFAM" id="SSF49373">
    <property type="entry name" value="Invasin/intimin cell-adhesion fragments"/>
    <property type="match status" value="2"/>
</dbReference>
<keyword evidence="4" id="KW-1185">Reference proteome</keyword>
<dbReference type="InterPro" id="IPR013783">
    <property type="entry name" value="Ig-like_fold"/>
</dbReference>